<dbReference type="InterPro" id="IPR050706">
    <property type="entry name" value="Cyclic-di-GMP_PDE-like"/>
</dbReference>
<accession>A0AAP6MMB4</accession>
<evidence type="ECO:0000256" key="1">
    <source>
        <dbReference type="SAM" id="Phobius"/>
    </source>
</evidence>
<dbReference type="SMART" id="SM00267">
    <property type="entry name" value="GGDEF"/>
    <property type="match status" value="1"/>
</dbReference>
<feature type="transmembrane region" description="Helical" evidence="1">
    <location>
        <begin position="334"/>
        <end position="353"/>
    </location>
</feature>
<dbReference type="InterPro" id="IPR043128">
    <property type="entry name" value="Rev_trsase/Diguanyl_cyclase"/>
</dbReference>
<feature type="domain" description="GGDEF" evidence="3">
    <location>
        <begin position="441"/>
        <end position="578"/>
    </location>
</feature>
<dbReference type="Proteomes" id="UP001302316">
    <property type="component" value="Unassembled WGS sequence"/>
</dbReference>
<dbReference type="RefSeq" id="WP_346050707.1">
    <property type="nucleotide sequence ID" value="NZ_JAYGII010000006.1"/>
</dbReference>
<dbReference type="InterPro" id="IPR029787">
    <property type="entry name" value="Nucleotide_cyclase"/>
</dbReference>
<feature type="domain" description="EAL" evidence="2">
    <location>
        <begin position="587"/>
        <end position="842"/>
    </location>
</feature>
<comment type="caution">
    <text evidence="4">The sequence shown here is derived from an EMBL/GenBank/DDBJ whole genome shotgun (WGS) entry which is preliminary data.</text>
</comment>
<name>A0AAP6MMB4_9GAMM</name>
<keyword evidence="1" id="KW-0472">Membrane</keyword>
<gene>
    <name evidence="4" type="ORF">VCB98_04485</name>
</gene>
<evidence type="ECO:0000259" key="3">
    <source>
        <dbReference type="PROSITE" id="PS50887"/>
    </source>
</evidence>
<dbReference type="PANTHER" id="PTHR33121:SF79">
    <property type="entry name" value="CYCLIC DI-GMP PHOSPHODIESTERASE PDED-RELATED"/>
    <property type="match status" value="1"/>
</dbReference>
<feature type="transmembrane region" description="Helical" evidence="1">
    <location>
        <begin position="281"/>
        <end position="298"/>
    </location>
</feature>
<dbReference type="InterPro" id="IPR000160">
    <property type="entry name" value="GGDEF_dom"/>
</dbReference>
<feature type="transmembrane region" description="Helical" evidence="1">
    <location>
        <begin position="310"/>
        <end position="327"/>
    </location>
</feature>
<keyword evidence="5" id="KW-1185">Reference proteome</keyword>
<feature type="transmembrane region" description="Helical" evidence="1">
    <location>
        <begin position="212"/>
        <end position="230"/>
    </location>
</feature>
<evidence type="ECO:0000313" key="5">
    <source>
        <dbReference type="Proteomes" id="UP001302316"/>
    </source>
</evidence>
<dbReference type="Pfam" id="PF00563">
    <property type="entry name" value="EAL"/>
    <property type="match status" value="1"/>
</dbReference>
<reference evidence="4 5" key="1">
    <citation type="submission" date="2023-12" db="EMBL/GenBank/DDBJ databases">
        <title>Whole-genome sequencing of halo(alkali)philic microorganisms from hypersaline lakes.</title>
        <authorList>
            <person name="Sorokin D.Y."/>
            <person name="Merkel A.Y."/>
            <person name="Messina E."/>
            <person name="Yakimov M."/>
        </authorList>
    </citation>
    <scope>NUCLEOTIDE SEQUENCE [LARGE SCALE GENOMIC DNA]</scope>
    <source>
        <strain evidence="4 5">AB-CW1</strain>
    </source>
</reference>
<feature type="transmembrane region" description="Helical" evidence="1">
    <location>
        <begin position="184"/>
        <end position="205"/>
    </location>
</feature>
<dbReference type="PROSITE" id="PS50887">
    <property type="entry name" value="GGDEF"/>
    <property type="match status" value="1"/>
</dbReference>
<dbReference type="NCBIfam" id="TIGR00254">
    <property type="entry name" value="GGDEF"/>
    <property type="match status" value="1"/>
</dbReference>
<protein>
    <submittedName>
        <fullName evidence="4">EAL domain-containing protein</fullName>
    </submittedName>
</protein>
<feature type="transmembrane region" description="Helical" evidence="1">
    <location>
        <begin position="250"/>
        <end position="269"/>
    </location>
</feature>
<dbReference type="SUPFAM" id="SSF141868">
    <property type="entry name" value="EAL domain-like"/>
    <property type="match status" value="1"/>
</dbReference>
<evidence type="ECO:0000259" key="2">
    <source>
        <dbReference type="PROSITE" id="PS50883"/>
    </source>
</evidence>
<dbReference type="Pfam" id="PF00990">
    <property type="entry name" value="GGDEF"/>
    <property type="match status" value="1"/>
</dbReference>
<organism evidence="4 5">
    <name type="scientific">Natronospira elongata</name>
    <dbReference type="NCBI Taxonomy" id="3110268"/>
    <lineage>
        <taxon>Bacteria</taxon>
        <taxon>Pseudomonadati</taxon>
        <taxon>Pseudomonadota</taxon>
        <taxon>Gammaproteobacteria</taxon>
        <taxon>Natronospirales</taxon>
        <taxon>Natronospiraceae</taxon>
        <taxon>Natronospira</taxon>
    </lineage>
</organism>
<sequence length="852" mass="93457">MIEALTLMVALAAGGSCPAAAPLHLPEDGLHIVAPEQLLSWSEDGGRIKAEKLIEAPACQAFTGGHQDEALAGQRVWLKLNPEKLNGNQSWGIRIPATGYREFCIHWPVAESDWNRQCMRAVADTQPTDPTRILNAPPNMASVAPPDLDADRAILISARSPFRASIPLLVGPADALVSGNNRQMLFNGAAYGALATLVIYGLLLLGSIRQSGLLYFSVYIGAFGTALFVGENLHQQWFGLNAMELNLRGPYFLLALSFLAGSFFLARFLRDRDAPAWRDRLLWLGATFSIALMMLAGIRLDWALWSSDTAALLFASVGLVVTAEGVFNRRRNAGPLLLGFVFLLLALCINGLVRLELLPPVGLGSFDLLKLGILAGGLSLGLAVQREFATLRKQRDRASLLADTHQRIARYRADFDTTTGLPGRRRFFRLVTERVAHAQGRGVGLLMIRLEGFRRLRHFRGQEASDDLLRIVVGRLQALETGGRVLARTETDEFSLLLPLPALHNAAESLVDALAAELSEMLREPIELGGEDIALEMSIGGSLYPGAANSGNTLLRQAEAALFEARATAERSFSLYGRTDGPGLVERWEMRNRLVQALADDALDIHYQTIIDLDSGQIRQLEVLARWHDPVLGDVPPSLFIGVAESFGLIDDLGRQVIEKACRQLAAWERKGRFRGVQLALNLSPLQLRDPEFEPWLVRLLRRLELSPHRLNLEVTENVLVENLAAARVQLGRLARRGIGISVDDFGVGYSSLSYIRELPIDVIKIDRSFVARLDQSAPEREILRSILDMAAKLQLDVVAEGIERESQAAFLRENHCPMGQGFLFSRPAPATAMEGDEPGPGAVVYTGHAPN</sequence>
<dbReference type="SUPFAM" id="SSF55073">
    <property type="entry name" value="Nucleotide cyclase"/>
    <property type="match status" value="1"/>
</dbReference>
<dbReference type="PANTHER" id="PTHR33121">
    <property type="entry name" value="CYCLIC DI-GMP PHOSPHODIESTERASE PDEF"/>
    <property type="match status" value="1"/>
</dbReference>
<proteinExistence type="predicted"/>
<dbReference type="SMART" id="SM00052">
    <property type="entry name" value="EAL"/>
    <property type="match status" value="1"/>
</dbReference>
<dbReference type="InterPro" id="IPR001633">
    <property type="entry name" value="EAL_dom"/>
</dbReference>
<dbReference type="CDD" id="cd01948">
    <property type="entry name" value="EAL"/>
    <property type="match status" value="1"/>
</dbReference>
<dbReference type="InterPro" id="IPR011623">
    <property type="entry name" value="7TMR_DISM_rcpt_extracell_dom1"/>
</dbReference>
<evidence type="ECO:0000313" key="4">
    <source>
        <dbReference type="EMBL" id="MEA5445076.1"/>
    </source>
</evidence>
<dbReference type="CDD" id="cd01949">
    <property type="entry name" value="GGDEF"/>
    <property type="match status" value="1"/>
</dbReference>
<dbReference type="Gene3D" id="3.20.20.450">
    <property type="entry name" value="EAL domain"/>
    <property type="match status" value="1"/>
</dbReference>
<dbReference type="Gene3D" id="3.30.70.270">
    <property type="match status" value="1"/>
</dbReference>
<dbReference type="InterPro" id="IPR035919">
    <property type="entry name" value="EAL_sf"/>
</dbReference>
<dbReference type="AlphaFoldDB" id="A0AAP6MMB4"/>
<dbReference type="EMBL" id="JAYGII010000006">
    <property type="protein sequence ID" value="MEA5445076.1"/>
    <property type="molecule type" value="Genomic_DNA"/>
</dbReference>
<keyword evidence="1" id="KW-0812">Transmembrane</keyword>
<keyword evidence="1" id="KW-1133">Transmembrane helix</keyword>
<dbReference type="Pfam" id="PF07695">
    <property type="entry name" value="7TMR-DISM_7TM"/>
    <property type="match status" value="1"/>
</dbReference>
<dbReference type="PROSITE" id="PS50883">
    <property type="entry name" value="EAL"/>
    <property type="match status" value="1"/>
</dbReference>
<dbReference type="GO" id="GO:0071111">
    <property type="term" value="F:cyclic-guanylate-specific phosphodiesterase activity"/>
    <property type="evidence" value="ECO:0007669"/>
    <property type="project" value="InterPro"/>
</dbReference>